<protein>
    <submittedName>
        <fullName evidence="1">Uncharacterized protein</fullName>
    </submittedName>
</protein>
<organism evidence="1 2">
    <name type="scientific">Rousettus aegyptiacus</name>
    <name type="common">Egyptian fruit bat</name>
    <name type="synonym">Pteropus aegyptiacus</name>
    <dbReference type="NCBI Taxonomy" id="9407"/>
    <lineage>
        <taxon>Eukaryota</taxon>
        <taxon>Metazoa</taxon>
        <taxon>Chordata</taxon>
        <taxon>Craniata</taxon>
        <taxon>Vertebrata</taxon>
        <taxon>Euteleostomi</taxon>
        <taxon>Mammalia</taxon>
        <taxon>Eutheria</taxon>
        <taxon>Laurasiatheria</taxon>
        <taxon>Chiroptera</taxon>
        <taxon>Yinpterochiroptera</taxon>
        <taxon>Pteropodoidea</taxon>
        <taxon>Pteropodidae</taxon>
        <taxon>Rousettinae</taxon>
        <taxon>Rousettus</taxon>
    </lineage>
</organism>
<gene>
    <name evidence="1" type="ORF">HJG63_011971</name>
</gene>
<dbReference type="AlphaFoldDB" id="A0A7J8FII0"/>
<evidence type="ECO:0000313" key="2">
    <source>
        <dbReference type="Proteomes" id="UP000593571"/>
    </source>
</evidence>
<proteinExistence type="predicted"/>
<name>A0A7J8FII0_ROUAE</name>
<sequence>MSSQGGLSSSSWLSFSRRSHMTLVNFPFPWAQAHQFLQEALASKRRWTMAADTAYSGCAAAASRSPFPPRAESNDDVVQCHSQAPHVLCGSFTVCAQEAFWASKREAATHSTQLAATELAAQSKVHNFDLPLCVEKHVLWFQVPVDDALQVAALH</sequence>
<comment type="caution">
    <text evidence="1">The sequence shown here is derived from an EMBL/GenBank/DDBJ whole genome shotgun (WGS) entry which is preliminary data.</text>
</comment>
<accession>A0A7J8FII0</accession>
<evidence type="ECO:0000313" key="1">
    <source>
        <dbReference type="EMBL" id="KAF6447537.1"/>
    </source>
</evidence>
<keyword evidence="2" id="KW-1185">Reference proteome</keyword>
<dbReference type="EMBL" id="JACASE010000007">
    <property type="protein sequence ID" value="KAF6447537.1"/>
    <property type="molecule type" value="Genomic_DNA"/>
</dbReference>
<reference evidence="1 2" key="1">
    <citation type="journal article" date="2020" name="Nature">
        <title>Six reference-quality genomes reveal evolution of bat adaptations.</title>
        <authorList>
            <person name="Jebb D."/>
            <person name="Huang Z."/>
            <person name="Pippel M."/>
            <person name="Hughes G.M."/>
            <person name="Lavrichenko K."/>
            <person name="Devanna P."/>
            <person name="Winkler S."/>
            <person name="Jermiin L.S."/>
            <person name="Skirmuntt E.C."/>
            <person name="Katzourakis A."/>
            <person name="Burkitt-Gray L."/>
            <person name="Ray D.A."/>
            <person name="Sullivan K.A.M."/>
            <person name="Roscito J.G."/>
            <person name="Kirilenko B.M."/>
            <person name="Davalos L.M."/>
            <person name="Corthals A.P."/>
            <person name="Power M.L."/>
            <person name="Jones G."/>
            <person name="Ransome R.D."/>
            <person name="Dechmann D.K.N."/>
            <person name="Locatelli A.G."/>
            <person name="Puechmaille S.J."/>
            <person name="Fedrigo O."/>
            <person name="Jarvis E.D."/>
            <person name="Hiller M."/>
            <person name="Vernes S.C."/>
            <person name="Myers E.W."/>
            <person name="Teeling E.C."/>
        </authorList>
    </citation>
    <scope>NUCLEOTIDE SEQUENCE [LARGE SCALE GENOMIC DNA]</scope>
    <source>
        <strain evidence="1">MRouAeg1</strain>
        <tissue evidence="1">Muscle</tissue>
    </source>
</reference>
<dbReference type="Proteomes" id="UP000593571">
    <property type="component" value="Unassembled WGS sequence"/>
</dbReference>